<gene>
    <name evidence="9" type="ORF">BN5_2240</name>
</gene>
<dbReference type="PANTHER" id="PTHR36838:SF1">
    <property type="entry name" value="SLR1864 PROTEIN"/>
    <property type="match status" value="1"/>
</dbReference>
<dbReference type="Proteomes" id="UP000032841">
    <property type="component" value="Chromosome"/>
</dbReference>
<dbReference type="EMBL" id="HG916826">
    <property type="protein sequence ID" value="CDM40811.1"/>
    <property type="molecule type" value="Genomic_DNA"/>
</dbReference>
<evidence type="ECO:0000313" key="9">
    <source>
        <dbReference type="EMBL" id="CDM40811.1"/>
    </source>
</evidence>
<evidence type="ECO:0000256" key="8">
    <source>
        <dbReference type="SAM" id="Phobius"/>
    </source>
</evidence>
<feature type="transmembrane region" description="Helical" evidence="8">
    <location>
        <begin position="20"/>
        <end position="44"/>
    </location>
</feature>
<evidence type="ECO:0000256" key="1">
    <source>
        <dbReference type="ARBA" id="ARBA00004651"/>
    </source>
</evidence>
<organism evidence="9 10">
    <name type="scientific">Ectopseudomonas oleovorans (strain CECT 5344)</name>
    <name type="common">Pseudomonas pseudoalcaligenes</name>
    <dbReference type="NCBI Taxonomy" id="1182590"/>
    <lineage>
        <taxon>Bacteria</taxon>
        <taxon>Pseudomonadati</taxon>
        <taxon>Pseudomonadota</taxon>
        <taxon>Gammaproteobacteria</taxon>
        <taxon>Pseudomonadales</taxon>
        <taxon>Pseudomonadaceae</taxon>
        <taxon>Ectopseudomonas</taxon>
    </lineage>
</organism>
<keyword evidence="4" id="KW-1003">Cell membrane</keyword>
<evidence type="ECO:0000256" key="3">
    <source>
        <dbReference type="ARBA" id="ARBA00022448"/>
    </source>
</evidence>
<evidence type="ECO:0000256" key="6">
    <source>
        <dbReference type="ARBA" id="ARBA00022989"/>
    </source>
</evidence>
<name>W6R370_ECTO5</name>
<comment type="similarity">
    <text evidence="2">Belongs to the auxin efflux carrier (TC 2.A.69) family.</text>
</comment>
<dbReference type="Pfam" id="PF03547">
    <property type="entry name" value="Mem_trans"/>
    <property type="match status" value="1"/>
</dbReference>
<dbReference type="GO" id="GO:0055085">
    <property type="term" value="P:transmembrane transport"/>
    <property type="evidence" value="ECO:0007669"/>
    <property type="project" value="InterPro"/>
</dbReference>
<sequence>MISLALVMPVLFLDVELPRWLANTVDLLGGMTIPLMLITLGVSLASIRVQHLGNGLVLGLLRILCGAALGWIIGWAIGLQPLAHAVLVLQSSMPVAVFNYLFAVRAGRSPEQVASLVLCSTLLAFVLIPLLLAWWIPALR</sequence>
<evidence type="ECO:0000256" key="5">
    <source>
        <dbReference type="ARBA" id="ARBA00022692"/>
    </source>
</evidence>
<feature type="transmembrane region" description="Helical" evidence="8">
    <location>
        <begin position="56"/>
        <end position="77"/>
    </location>
</feature>
<evidence type="ECO:0000313" key="10">
    <source>
        <dbReference type="Proteomes" id="UP000032841"/>
    </source>
</evidence>
<evidence type="ECO:0000256" key="4">
    <source>
        <dbReference type="ARBA" id="ARBA00022475"/>
    </source>
</evidence>
<feature type="transmembrane region" description="Helical" evidence="8">
    <location>
        <begin position="114"/>
        <end position="136"/>
    </location>
</feature>
<dbReference type="Gene3D" id="1.20.1530.20">
    <property type="match status" value="1"/>
</dbReference>
<protein>
    <submittedName>
        <fullName evidence="9">Permease</fullName>
    </submittedName>
</protein>
<evidence type="ECO:0000256" key="2">
    <source>
        <dbReference type="ARBA" id="ARBA00010145"/>
    </source>
</evidence>
<dbReference type="HOGENOM" id="CLU_1833507_0_0_6"/>
<dbReference type="GO" id="GO:0005886">
    <property type="term" value="C:plasma membrane"/>
    <property type="evidence" value="ECO:0007669"/>
    <property type="project" value="UniProtKB-SubCell"/>
</dbReference>
<comment type="subcellular location">
    <subcellularLocation>
        <location evidence="1">Cell membrane</location>
        <topology evidence="1">Multi-pass membrane protein</topology>
    </subcellularLocation>
</comment>
<dbReference type="InterPro" id="IPR038770">
    <property type="entry name" value="Na+/solute_symporter_sf"/>
</dbReference>
<evidence type="ECO:0000256" key="7">
    <source>
        <dbReference type="ARBA" id="ARBA00023136"/>
    </source>
</evidence>
<dbReference type="InterPro" id="IPR004776">
    <property type="entry name" value="Mem_transp_PIN-like"/>
</dbReference>
<keyword evidence="5 8" id="KW-0812">Transmembrane</keyword>
<keyword evidence="6 8" id="KW-1133">Transmembrane helix</keyword>
<reference evidence="9 10" key="1">
    <citation type="submission" date="2013-11" db="EMBL/GenBank/DDBJ databases">
        <title>Complete genome sequence of the cyanide-degrading bacterium Pseudomonas pseudoalcaligenes CECT 5344.</title>
        <authorList>
            <person name="Wibberg D."/>
            <person name="Puehler A."/>
            <person name="Schlueter A."/>
        </authorList>
    </citation>
    <scope>NUCLEOTIDE SEQUENCE [LARGE SCALE GENOMIC DNA]</scope>
    <source>
        <strain evidence="10">CECT 5344</strain>
    </source>
</reference>
<accession>W6R370</accession>
<proteinExistence type="inferred from homology"/>
<dbReference type="eggNOG" id="COG0679">
    <property type="taxonomic scope" value="Bacteria"/>
</dbReference>
<feature type="transmembrane region" description="Helical" evidence="8">
    <location>
        <begin position="83"/>
        <end position="102"/>
    </location>
</feature>
<keyword evidence="3" id="KW-0813">Transport</keyword>
<keyword evidence="7 8" id="KW-0472">Membrane</keyword>
<dbReference type="KEGG" id="ppse:BN5_2240"/>
<dbReference type="AlphaFoldDB" id="W6R370"/>
<dbReference type="PANTHER" id="PTHR36838">
    <property type="entry name" value="AUXIN EFFLUX CARRIER FAMILY PROTEIN"/>
    <property type="match status" value="1"/>
</dbReference>